<dbReference type="Proteomes" id="UP001143543">
    <property type="component" value="Unassembled WGS sequence"/>
</dbReference>
<keyword evidence="5" id="KW-0808">Transferase</keyword>
<keyword evidence="7" id="KW-0418">Kinase</keyword>
<evidence type="ECO:0000259" key="13">
    <source>
        <dbReference type="PROSITE" id="PS50839"/>
    </source>
</evidence>
<dbReference type="InterPro" id="IPR006189">
    <property type="entry name" value="CHASE_dom"/>
</dbReference>
<evidence type="ECO:0000256" key="2">
    <source>
        <dbReference type="ARBA" id="ARBA00004370"/>
    </source>
</evidence>
<dbReference type="PROSITE" id="PS50113">
    <property type="entry name" value="PAC"/>
    <property type="match status" value="1"/>
</dbReference>
<dbReference type="InterPro" id="IPR003594">
    <property type="entry name" value="HATPase_dom"/>
</dbReference>
<feature type="domain" description="PAC" evidence="12">
    <location>
        <begin position="376"/>
        <end position="428"/>
    </location>
</feature>
<dbReference type="InterPro" id="IPR036890">
    <property type="entry name" value="HATPase_C_sf"/>
</dbReference>
<dbReference type="Gene3D" id="3.30.565.10">
    <property type="entry name" value="Histidine kinase-like ATPase, C-terminal domain"/>
    <property type="match status" value="1"/>
</dbReference>
<dbReference type="SUPFAM" id="SSF55785">
    <property type="entry name" value="PYP-like sensor domain (PAS domain)"/>
    <property type="match status" value="1"/>
</dbReference>
<dbReference type="CDD" id="cd00075">
    <property type="entry name" value="HATPase"/>
    <property type="match status" value="1"/>
</dbReference>
<dbReference type="EMBL" id="BRVO01000002">
    <property type="protein sequence ID" value="GLB49463.1"/>
    <property type="molecule type" value="Genomic_DNA"/>
</dbReference>
<evidence type="ECO:0000256" key="8">
    <source>
        <dbReference type="ARBA" id="ARBA00022989"/>
    </source>
</evidence>
<dbReference type="PROSITE" id="PS50109">
    <property type="entry name" value="HIS_KIN"/>
    <property type="match status" value="1"/>
</dbReference>
<keyword evidence="15" id="KW-1185">Reference proteome</keyword>
<dbReference type="CDD" id="cd00130">
    <property type="entry name" value="PAS"/>
    <property type="match status" value="1"/>
</dbReference>
<dbReference type="InterPro" id="IPR052162">
    <property type="entry name" value="Sensor_kinase/Photoreceptor"/>
</dbReference>
<keyword evidence="4" id="KW-0597">Phosphoprotein</keyword>
<dbReference type="Gene3D" id="3.30.450.20">
    <property type="entry name" value="PAS domain"/>
    <property type="match status" value="1"/>
</dbReference>
<dbReference type="Pfam" id="PF02518">
    <property type="entry name" value="HATPase_c"/>
    <property type="match status" value="1"/>
</dbReference>
<accession>A0ABQ5MJ77</accession>
<evidence type="ECO:0000256" key="6">
    <source>
        <dbReference type="ARBA" id="ARBA00022692"/>
    </source>
</evidence>
<dbReference type="InterPro" id="IPR005467">
    <property type="entry name" value="His_kinase_dom"/>
</dbReference>
<dbReference type="InterPro" id="IPR000014">
    <property type="entry name" value="PAS"/>
</dbReference>
<dbReference type="NCBIfam" id="TIGR00229">
    <property type="entry name" value="sensory_box"/>
    <property type="match status" value="1"/>
</dbReference>
<name>A0ABQ5MJ77_9FLAO</name>
<evidence type="ECO:0000256" key="10">
    <source>
        <dbReference type="SAM" id="Phobius"/>
    </source>
</evidence>
<comment type="subcellular location">
    <subcellularLocation>
        <location evidence="2">Membrane</location>
    </subcellularLocation>
</comment>
<feature type="transmembrane region" description="Helical" evidence="10">
    <location>
        <begin position="259"/>
        <end position="281"/>
    </location>
</feature>
<keyword evidence="8 10" id="KW-1133">Transmembrane helix</keyword>
<evidence type="ECO:0000313" key="14">
    <source>
        <dbReference type="EMBL" id="GLB49463.1"/>
    </source>
</evidence>
<dbReference type="Pfam" id="PF03924">
    <property type="entry name" value="CHASE"/>
    <property type="match status" value="1"/>
</dbReference>
<reference evidence="14" key="1">
    <citation type="submission" date="2022-07" db="EMBL/GenBank/DDBJ databases">
        <title>Taxonomy of Novel Oxalotrophic and Methylotrophic Bacteria.</title>
        <authorList>
            <person name="Sahin N."/>
            <person name="Tani A."/>
        </authorList>
    </citation>
    <scope>NUCLEOTIDE SEQUENCE</scope>
    <source>
        <strain evidence="14">Y10</strain>
    </source>
</reference>
<dbReference type="PROSITE" id="PS50839">
    <property type="entry name" value="CHASE"/>
    <property type="match status" value="1"/>
</dbReference>
<evidence type="ECO:0000256" key="9">
    <source>
        <dbReference type="ARBA" id="ARBA00023136"/>
    </source>
</evidence>
<dbReference type="Pfam" id="PF13426">
    <property type="entry name" value="PAS_9"/>
    <property type="match status" value="1"/>
</dbReference>
<keyword evidence="9 10" id="KW-0472">Membrane</keyword>
<evidence type="ECO:0000259" key="12">
    <source>
        <dbReference type="PROSITE" id="PS50113"/>
    </source>
</evidence>
<proteinExistence type="predicted"/>
<dbReference type="SMART" id="SM01079">
    <property type="entry name" value="CHASE"/>
    <property type="match status" value="1"/>
</dbReference>
<evidence type="ECO:0000256" key="7">
    <source>
        <dbReference type="ARBA" id="ARBA00022777"/>
    </source>
</evidence>
<organism evidence="14 15">
    <name type="scientific">Neptunitalea lumnitzerae</name>
    <dbReference type="NCBI Taxonomy" id="2965509"/>
    <lineage>
        <taxon>Bacteria</taxon>
        <taxon>Pseudomonadati</taxon>
        <taxon>Bacteroidota</taxon>
        <taxon>Flavobacteriia</taxon>
        <taxon>Flavobacteriales</taxon>
        <taxon>Flavobacteriaceae</taxon>
        <taxon>Neptunitalea</taxon>
    </lineage>
</organism>
<evidence type="ECO:0000313" key="15">
    <source>
        <dbReference type="Proteomes" id="UP001143543"/>
    </source>
</evidence>
<dbReference type="PRINTS" id="PR00344">
    <property type="entry name" value="BCTRLSENSOR"/>
</dbReference>
<comment type="catalytic activity">
    <reaction evidence="1">
        <text>ATP + protein L-histidine = ADP + protein N-phospho-L-histidine.</text>
        <dbReference type="EC" id="2.7.13.3"/>
    </reaction>
</comment>
<dbReference type="InterPro" id="IPR035965">
    <property type="entry name" value="PAS-like_dom_sf"/>
</dbReference>
<evidence type="ECO:0000256" key="1">
    <source>
        <dbReference type="ARBA" id="ARBA00000085"/>
    </source>
</evidence>
<dbReference type="SUPFAM" id="SSF55874">
    <property type="entry name" value="ATPase domain of HSP90 chaperone/DNA topoisomerase II/histidine kinase"/>
    <property type="match status" value="1"/>
</dbReference>
<dbReference type="PANTHER" id="PTHR43304">
    <property type="entry name" value="PHYTOCHROME-LIKE PROTEIN CPH1"/>
    <property type="match status" value="1"/>
</dbReference>
<feature type="domain" description="Histidine kinase" evidence="11">
    <location>
        <begin position="608"/>
        <end position="820"/>
    </location>
</feature>
<dbReference type="Gene3D" id="3.30.450.350">
    <property type="entry name" value="CHASE domain"/>
    <property type="match status" value="1"/>
</dbReference>
<dbReference type="InterPro" id="IPR001610">
    <property type="entry name" value="PAC"/>
</dbReference>
<gene>
    <name evidence="14" type="ORF">Y10_18310</name>
</gene>
<evidence type="ECO:0000259" key="11">
    <source>
        <dbReference type="PROSITE" id="PS50109"/>
    </source>
</evidence>
<protein>
    <recommendedName>
        <fullName evidence="3">histidine kinase</fullName>
        <ecNumber evidence="3">2.7.13.3</ecNumber>
    </recommendedName>
</protein>
<dbReference type="SMART" id="SM00387">
    <property type="entry name" value="HATPase_c"/>
    <property type="match status" value="1"/>
</dbReference>
<evidence type="ECO:0000256" key="5">
    <source>
        <dbReference type="ARBA" id="ARBA00022679"/>
    </source>
</evidence>
<feature type="transmembrane region" description="Helical" evidence="10">
    <location>
        <begin position="20"/>
        <end position="36"/>
    </location>
</feature>
<sequence length="820" mass="94105">MKEHSLYTKNFFLNFKPKVLSFLCFLVLVIIGFIIIRQEHIIAEENEKLEMQKMLNVVERNIEQILQNSYVTTLSLSQAVDNNGQVHDFESIAKQLLNKNKNIDVVQLVPDGVIKYIYPLEGNEAALGLNLFTTAHTKHEAEQTIERNDIYFAGPLELVQGGRAVVGRLPIYKNDKFWGFSAVIVSFKNILENSGLSNFNINGYSVQLSKINPVTQKVDYFLDGPTNLENSIKETIKLSQGNWQLHLVKEKKYTILKSLYPTIILWAIFCVGSTILLYYLIKHPSELQKVIINQDQLISKNEIELQAIFDNAALGIAVVDIEKRIFIKANHQLCKMLECKLDYLEHNKVHNFVQDKDDQHFENLLLKLKKGDLNKFSATKKLISKNNTIVWVNIAVSPMWHKGEKPTSYISVIEDITEKRRSSDLLKESESRFKSLFDDSTVPLTEEDFSEVKKELEKAQITHLPSTKIYRYLKAHPDLIAQCVCKTNIIAANKEMVGLFEATCKLELIEHFKKLATTKGPHFLIKLLVTICKGEVSFSGETEIETLKGNKKEVLIKWYVVPGFEKSYKRVFVSTEDITERKNVVRELKKSHNTLIERNKRLLDFSYIISHNLRSHTSNIQTIITNLEYVESQEEQNELLDLLKNVSNSLDETIHNLNEITSIRTNVNITTELLDVHEYTEKTISVLKSKIQKEGAIVINKIKPETRILYNPAYLESILLNLISNALKYKHQDRTPEITIYTETFNGNLRLTVQDNGIGIDLKKHGDKIFGMYKTFTKRPDSKGIGLYITKNQIEVMGGHIEVQSEVNVGSIFKVFFNEC</sequence>
<dbReference type="InterPro" id="IPR042240">
    <property type="entry name" value="CHASE_sf"/>
</dbReference>
<evidence type="ECO:0000256" key="4">
    <source>
        <dbReference type="ARBA" id="ARBA00022553"/>
    </source>
</evidence>
<dbReference type="SMART" id="SM00086">
    <property type="entry name" value="PAC"/>
    <property type="match status" value="2"/>
</dbReference>
<dbReference type="InterPro" id="IPR000700">
    <property type="entry name" value="PAS-assoc_C"/>
</dbReference>
<feature type="domain" description="CHASE" evidence="13">
    <location>
        <begin position="110"/>
        <end position="200"/>
    </location>
</feature>
<dbReference type="InterPro" id="IPR004358">
    <property type="entry name" value="Sig_transdc_His_kin-like_C"/>
</dbReference>
<dbReference type="PANTHER" id="PTHR43304:SF1">
    <property type="entry name" value="PAC DOMAIN-CONTAINING PROTEIN"/>
    <property type="match status" value="1"/>
</dbReference>
<dbReference type="EC" id="2.7.13.3" evidence="3"/>
<evidence type="ECO:0000256" key="3">
    <source>
        <dbReference type="ARBA" id="ARBA00012438"/>
    </source>
</evidence>
<keyword evidence="6 10" id="KW-0812">Transmembrane</keyword>
<comment type="caution">
    <text evidence="14">The sequence shown here is derived from an EMBL/GenBank/DDBJ whole genome shotgun (WGS) entry which is preliminary data.</text>
</comment>